<feature type="domain" description="RRM" evidence="5">
    <location>
        <begin position="49"/>
        <end position="126"/>
    </location>
</feature>
<dbReference type="PANTHER" id="PTHR48032">
    <property type="entry name" value="RNA-BINDING PROTEIN MUSASHI HOMOLOG RBP6"/>
    <property type="match status" value="1"/>
</dbReference>
<keyword evidence="1" id="KW-0677">Repeat</keyword>
<feature type="region of interest" description="Disordered" evidence="4">
    <location>
        <begin position="286"/>
        <end position="315"/>
    </location>
</feature>
<keyword evidence="2 3" id="KW-0694">RNA-binding</keyword>
<dbReference type="PROSITE" id="PS50102">
    <property type="entry name" value="RRM"/>
    <property type="match status" value="1"/>
</dbReference>
<dbReference type="SUPFAM" id="SSF54928">
    <property type="entry name" value="RNA-binding domain, RBD"/>
    <property type="match status" value="1"/>
</dbReference>
<feature type="non-terminal residue" evidence="6">
    <location>
        <position position="1"/>
    </location>
</feature>
<name>A0A1D1XS30_9ARAE</name>
<organism evidence="6">
    <name type="scientific">Anthurium amnicola</name>
    <dbReference type="NCBI Taxonomy" id="1678845"/>
    <lineage>
        <taxon>Eukaryota</taxon>
        <taxon>Viridiplantae</taxon>
        <taxon>Streptophyta</taxon>
        <taxon>Embryophyta</taxon>
        <taxon>Tracheophyta</taxon>
        <taxon>Spermatophyta</taxon>
        <taxon>Magnoliopsida</taxon>
        <taxon>Liliopsida</taxon>
        <taxon>Araceae</taxon>
        <taxon>Pothoideae</taxon>
        <taxon>Potheae</taxon>
        <taxon>Anthurium</taxon>
    </lineage>
</organism>
<dbReference type="EMBL" id="GDJX01022776">
    <property type="protein sequence ID" value="JAT45160.1"/>
    <property type="molecule type" value="Transcribed_RNA"/>
</dbReference>
<dbReference type="InterPro" id="IPR035979">
    <property type="entry name" value="RBD_domain_sf"/>
</dbReference>
<sequence length="315" mass="33674">RPVEVKRAIPRGEQHQSPRNQCYSGYQQHSRILIKGSSRTSDDGHTGTKKIFVGGLPANLTQEEFKSHFEKFGRVTDAVVMVDGATQRPRGFGFVTFESEESVGNAVQDTFQTLNGKTVEVKRAVPKAGSNGGNDFNTNSYSRSGYCPRIGSGKGSILNSCPGGTYPPYSPPFGGFHGYGALPYPLYPPYGMGGYGEGYTCGGHGVCYVPYTIPRGTWTGCGYVSARRSPMPYAAPGFYAGYINGGVNPYAGVGAGGYPGFVSSTNRKWNQSDSDSRVQAAQGTFTQVENGKQAAHGTVTQVENGKLDDQQSSEC</sequence>
<evidence type="ECO:0000256" key="2">
    <source>
        <dbReference type="ARBA" id="ARBA00022884"/>
    </source>
</evidence>
<gene>
    <name evidence="6" type="primary">SPBC660.15_3</name>
    <name evidence="6" type="ORF">g.46640</name>
</gene>
<dbReference type="PANTHER" id="PTHR48032:SF12">
    <property type="entry name" value="RRM DOMAIN-CONTAINING PROTEIN"/>
    <property type="match status" value="1"/>
</dbReference>
<reference evidence="6" key="1">
    <citation type="submission" date="2015-07" db="EMBL/GenBank/DDBJ databases">
        <title>Transcriptome Assembly of Anthurium amnicola.</title>
        <authorList>
            <person name="Suzuki J."/>
        </authorList>
    </citation>
    <scope>NUCLEOTIDE SEQUENCE</scope>
</reference>
<accession>A0A1D1XS30</accession>
<dbReference type="SMART" id="SM00360">
    <property type="entry name" value="RRM"/>
    <property type="match status" value="1"/>
</dbReference>
<dbReference type="AlphaFoldDB" id="A0A1D1XS30"/>
<dbReference type="Pfam" id="PF00076">
    <property type="entry name" value="RRM_1"/>
    <property type="match status" value="1"/>
</dbReference>
<feature type="compositionally biased region" description="Basic and acidic residues" evidence="4">
    <location>
        <begin position="1"/>
        <end position="16"/>
    </location>
</feature>
<proteinExistence type="predicted"/>
<dbReference type="InterPro" id="IPR000504">
    <property type="entry name" value="RRM_dom"/>
</dbReference>
<feature type="region of interest" description="Disordered" evidence="4">
    <location>
        <begin position="1"/>
        <end position="22"/>
    </location>
</feature>
<dbReference type="InterPro" id="IPR012677">
    <property type="entry name" value="Nucleotide-bd_a/b_plait_sf"/>
</dbReference>
<evidence type="ECO:0000259" key="5">
    <source>
        <dbReference type="PROSITE" id="PS50102"/>
    </source>
</evidence>
<dbReference type="GO" id="GO:0006417">
    <property type="term" value="P:regulation of translation"/>
    <property type="evidence" value="ECO:0007669"/>
    <property type="project" value="TreeGrafter"/>
</dbReference>
<evidence type="ECO:0000313" key="6">
    <source>
        <dbReference type="EMBL" id="JAT45160.1"/>
    </source>
</evidence>
<dbReference type="CDD" id="cd12330">
    <property type="entry name" value="RRM2_Hrp1p"/>
    <property type="match status" value="1"/>
</dbReference>
<dbReference type="GO" id="GO:0003729">
    <property type="term" value="F:mRNA binding"/>
    <property type="evidence" value="ECO:0007669"/>
    <property type="project" value="TreeGrafter"/>
</dbReference>
<protein>
    <submittedName>
        <fullName evidence="6">Putative RNA-binding protein C660.15</fullName>
    </submittedName>
</protein>
<evidence type="ECO:0000256" key="3">
    <source>
        <dbReference type="PROSITE-ProRule" id="PRU00176"/>
    </source>
</evidence>
<evidence type="ECO:0000256" key="4">
    <source>
        <dbReference type="SAM" id="MobiDB-lite"/>
    </source>
</evidence>
<dbReference type="Gene3D" id="3.30.70.330">
    <property type="match status" value="1"/>
</dbReference>
<evidence type="ECO:0000256" key="1">
    <source>
        <dbReference type="ARBA" id="ARBA00022737"/>
    </source>
</evidence>